<dbReference type="Proteomes" id="UP001597183">
    <property type="component" value="Unassembled WGS sequence"/>
</dbReference>
<keyword evidence="3" id="KW-1185">Reference proteome</keyword>
<dbReference type="EMBL" id="JBHTMK010000051">
    <property type="protein sequence ID" value="MFD1371121.1"/>
    <property type="molecule type" value="Genomic_DNA"/>
</dbReference>
<dbReference type="InterPro" id="IPR013783">
    <property type="entry name" value="Ig-like_fold"/>
</dbReference>
<sequence length="303" mass="32017">MIQKTASRLALSAATVLAAAAVVVLPTTPALAATDTVIPTGTLSPAGGSALSGIVTLRIDSPDTDIAEVTFKDILGRELATAHQAPWTTTWDTRGLPERSWVSVGIRDRAGNHGSAWGDYLINPAGPAVSSFTPAAGTLVRGTVRTTVKATDPSGIPHAYVEGPGTSDGGLVGTRPSYTFTLKPKAQGPFTFQWTLIDGGGTRTVLKRTVINDTVRPTVRVTKAPKKGAKLTKAVKITAAAADRYRVARVQLLVNGKVVATDTKAGYTFTLNPKRYGKKFTVQIRAYDRAGNVTTTSRVTYRR</sequence>
<organism evidence="2 3">
    <name type="scientific">Actinoplanes sichuanensis</name>
    <dbReference type="NCBI Taxonomy" id="512349"/>
    <lineage>
        <taxon>Bacteria</taxon>
        <taxon>Bacillati</taxon>
        <taxon>Actinomycetota</taxon>
        <taxon>Actinomycetes</taxon>
        <taxon>Micromonosporales</taxon>
        <taxon>Micromonosporaceae</taxon>
        <taxon>Actinoplanes</taxon>
    </lineage>
</organism>
<evidence type="ECO:0000313" key="3">
    <source>
        <dbReference type="Proteomes" id="UP001597183"/>
    </source>
</evidence>
<accession>A0ABW4ALP4</accession>
<name>A0ABW4ALP4_9ACTN</name>
<protein>
    <submittedName>
        <fullName evidence="2">Ig-like domain-containing protein</fullName>
    </submittedName>
</protein>
<keyword evidence="1" id="KW-0732">Signal</keyword>
<proteinExistence type="predicted"/>
<comment type="caution">
    <text evidence="2">The sequence shown here is derived from an EMBL/GenBank/DDBJ whole genome shotgun (WGS) entry which is preliminary data.</text>
</comment>
<dbReference type="Pfam" id="PF17957">
    <property type="entry name" value="Big_7"/>
    <property type="match status" value="1"/>
</dbReference>
<feature type="signal peptide" evidence="1">
    <location>
        <begin position="1"/>
        <end position="32"/>
    </location>
</feature>
<evidence type="ECO:0000313" key="2">
    <source>
        <dbReference type="EMBL" id="MFD1371121.1"/>
    </source>
</evidence>
<gene>
    <name evidence="2" type="ORF">ACFQ5G_37805</name>
</gene>
<dbReference type="Gene3D" id="2.60.40.10">
    <property type="entry name" value="Immunoglobulins"/>
    <property type="match status" value="1"/>
</dbReference>
<dbReference type="RefSeq" id="WP_317789589.1">
    <property type="nucleotide sequence ID" value="NZ_AP028461.1"/>
</dbReference>
<feature type="chain" id="PRO_5045221963" evidence="1">
    <location>
        <begin position="33"/>
        <end position="303"/>
    </location>
</feature>
<reference evidence="3" key="1">
    <citation type="journal article" date="2019" name="Int. J. Syst. Evol. Microbiol.">
        <title>The Global Catalogue of Microorganisms (GCM) 10K type strain sequencing project: providing services to taxonomists for standard genome sequencing and annotation.</title>
        <authorList>
            <consortium name="The Broad Institute Genomics Platform"/>
            <consortium name="The Broad Institute Genome Sequencing Center for Infectious Disease"/>
            <person name="Wu L."/>
            <person name="Ma J."/>
        </authorList>
    </citation>
    <scope>NUCLEOTIDE SEQUENCE [LARGE SCALE GENOMIC DNA]</scope>
    <source>
        <strain evidence="3">CCM 7526</strain>
    </source>
</reference>
<evidence type="ECO:0000256" key="1">
    <source>
        <dbReference type="SAM" id="SignalP"/>
    </source>
</evidence>